<evidence type="ECO:0008006" key="4">
    <source>
        <dbReference type="Google" id="ProtNLM"/>
    </source>
</evidence>
<protein>
    <recommendedName>
        <fullName evidence="4">CASP-like protein</fullName>
    </recommendedName>
</protein>
<feature type="region of interest" description="Disordered" evidence="1">
    <location>
        <begin position="1"/>
        <end position="41"/>
    </location>
</feature>
<gene>
    <name evidence="2" type="ORF">QE152_g29259</name>
</gene>
<keyword evidence="3" id="KW-1185">Reference proteome</keyword>
<name>A0AAW1JIM3_POPJA</name>
<accession>A0AAW1JIM3</accession>
<organism evidence="2 3">
    <name type="scientific">Popillia japonica</name>
    <name type="common">Japanese beetle</name>
    <dbReference type="NCBI Taxonomy" id="7064"/>
    <lineage>
        <taxon>Eukaryota</taxon>
        <taxon>Metazoa</taxon>
        <taxon>Ecdysozoa</taxon>
        <taxon>Arthropoda</taxon>
        <taxon>Hexapoda</taxon>
        <taxon>Insecta</taxon>
        <taxon>Pterygota</taxon>
        <taxon>Neoptera</taxon>
        <taxon>Endopterygota</taxon>
        <taxon>Coleoptera</taxon>
        <taxon>Polyphaga</taxon>
        <taxon>Scarabaeiformia</taxon>
        <taxon>Scarabaeidae</taxon>
        <taxon>Rutelinae</taxon>
        <taxon>Popillia</taxon>
    </lineage>
</organism>
<dbReference type="Proteomes" id="UP001458880">
    <property type="component" value="Unassembled WGS sequence"/>
</dbReference>
<evidence type="ECO:0000256" key="1">
    <source>
        <dbReference type="SAM" id="MobiDB-lite"/>
    </source>
</evidence>
<evidence type="ECO:0000313" key="3">
    <source>
        <dbReference type="Proteomes" id="UP001458880"/>
    </source>
</evidence>
<dbReference type="EMBL" id="JASPKY010000367">
    <property type="protein sequence ID" value="KAK9703557.1"/>
    <property type="molecule type" value="Genomic_DNA"/>
</dbReference>
<feature type="compositionally biased region" description="Basic and acidic residues" evidence="1">
    <location>
        <begin position="32"/>
        <end position="41"/>
    </location>
</feature>
<dbReference type="AlphaFoldDB" id="A0AAW1JIM3"/>
<reference evidence="2 3" key="1">
    <citation type="journal article" date="2024" name="BMC Genomics">
        <title>De novo assembly and annotation of Popillia japonica's genome with initial clues to its potential as an invasive pest.</title>
        <authorList>
            <person name="Cucini C."/>
            <person name="Boschi S."/>
            <person name="Funari R."/>
            <person name="Cardaioli E."/>
            <person name="Iannotti N."/>
            <person name="Marturano G."/>
            <person name="Paoli F."/>
            <person name="Bruttini M."/>
            <person name="Carapelli A."/>
            <person name="Frati F."/>
            <person name="Nardi F."/>
        </authorList>
    </citation>
    <scope>NUCLEOTIDE SEQUENCE [LARGE SCALE GENOMIC DNA]</scope>
    <source>
        <strain evidence="2">DMR45628</strain>
    </source>
</reference>
<sequence length="105" mass="11426">MLLGFHGDTPMPRRPYGATSEGGRPSNNRNKNSNDHYPKTKEMRGGWSVEVMLSVAVTCCSLLLAFAAATNDDEAVGNDCQDGFSRLRDSANVLYCLGVVIEMLL</sequence>
<evidence type="ECO:0000313" key="2">
    <source>
        <dbReference type="EMBL" id="KAK9703557.1"/>
    </source>
</evidence>
<proteinExistence type="predicted"/>
<comment type="caution">
    <text evidence="2">The sequence shown here is derived from an EMBL/GenBank/DDBJ whole genome shotgun (WGS) entry which is preliminary data.</text>
</comment>